<comment type="caution">
    <text evidence="3">The sequence shown here is derived from an EMBL/GenBank/DDBJ whole genome shotgun (WGS) entry which is preliminary data.</text>
</comment>
<evidence type="ECO:0000313" key="4">
    <source>
        <dbReference type="Proteomes" id="UP000015453"/>
    </source>
</evidence>
<gene>
    <name evidence="3" type="ORF">M569_04337</name>
</gene>
<feature type="non-terminal residue" evidence="3">
    <location>
        <position position="114"/>
    </location>
</feature>
<evidence type="ECO:0000259" key="2">
    <source>
        <dbReference type="Pfam" id="PF02225"/>
    </source>
</evidence>
<dbReference type="EMBL" id="AUSU01001684">
    <property type="protein sequence ID" value="EPS70425.1"/>
    <property type="molecule type" value="Genomic_DNA"/>
</dbReference>
<dbReference type="InterPro" id="IPR046450">
    <property type="entry name" value="PA_dom_sf"/>
</dbReference>
<dbReference type="Gene3D" id="3.50.30.30">
    <property type="match status" value="1"/>
</dbReference>
<protein>
    <recommendedName>
        <fullName evidence="2">PA domain-containing protein</fullName>
    </recommendedName>
</protein>
<keyword evidence="4" id="KW-1185">Reference proteome</keyword>
<dbReference type="OrthoDB" id="780650at2759"/>
<accession>S8CUF7</accession>
<dbReference type="AlphaFoldDB" id="S8CUF7"/>
<dbReference type="Pfam" id="PF02225">
    <property type="entry name" value="PA"/>
    <property type="match status" value="1"/>
</dbReference>
<proteinExistence type="predicted"/>
<feature type="domain" description="PA" evidence="2">
    <location>
        <begin position="70"/>
        <end position="113"/>
    </location>
</feature>
<organism evidence="3 4">
    <name type="scientific">Genlisea aurea</name>
    <dbReference type="NCBI Taxonomy" id="192259"/>
    <lineage>
        <taxon>Eukaryota</taxon>
        <taxon>Viridiplantae</taxon>
        <taxon>Streptophyta</taxon>
        <taxon>Embryophyta</taxon>
        <taxon>Tracheophyta</taxon>
        <taxon>Spermatophyta</taxon>
        <taxon>Magnoliopsida</taxon>
        <taxon>eudicotyledons</taxon>
        <taxon>Gunneridae</taxon>
        <taxon>Pentapetalae</taxon>
        <taxon>asterids</taxon>
        <taxon>lamiids</taxon>
        <taxon>Lamiales</taxon>
        <taxon>Lentibulariaceae</taxon>
        <taxon>Genlisea</taxon>
    </lineage>
</organism>
<evidence type="ECO:0000313" key="3">
    <source>
        <dbReference type="EMBL" id="EPS70425.1"/>
    </source>
</evidence>
<reference evidence="3 4" key="1">
    <citation type="journal article" date="2013" name="BMC Genomics">
        <title>The miniature genome of a carnivorous plant Genlisea aurea contains a low number of genes and short non-coding sequences.</title>
        <authorList>
            <person name="Leushkin E.V."/>
            <person name="Sutormin R.A."/>
            <person name="Nabieva E.R."/>
            <person name="Penin A.A."/>
            <person name="Kondrashov A.S."/>
            <person name="Logacheva M.D."/>
        </authorList>
    </citation>
    <scope>NUCLEOTIDE SEQUENCE [LARGE SCALE GENOMIC DNA]</scope>
</reference>
<sequence length="114" mass="12432">FASDIVHRDDATPRRPGCENNFVLVKIPVWVEGKEVHEFVGMNARFGITTETKEKRSDQTRVSLSEPSDCCSIPTNQISGEVILVHRGGCSFLQKAQMAEAAGASGLLIINSET</sequence>
<feature type="non-terminal residue" evidence="3">
    <location>
        <position position="1"/>
    </location>
</feature>
<keyword evidence="1" id="KW-0325">Glycoprotein</keyword>
<dbReference type="InterPro" id="IPR003137">
    <property type="entry name" value="PA_domain"/>
</dbReference>
<name>S8CUF7_9LAMI</name>
<dbReference type="SUPFAM" id="SSF52025">
    <property type="entry name" value="PA domain"/>
    <property type="match status" value="1"/>
</dbReference>
<dbReference type="Proteomes" id="UP000015453">
    <property type="component" value="Unassembled WGS sequence"/>
</dbReference>
<evidence type="ECO:0000256" key="1">
    <source>
        <dbReference type="ARBA" id="ARBA00023180"/>
    </source>
</evidence>